<dbReference type="InParanoid" id="A0A0G4EL99"/>
<protein>
    <submittedName>
        <fullName evidence="2">Uncharacterized protein</fullName>
    </submittedName>
</protein>
<evidence type="ECO:0000256" key="1">
    <source>
        <dbReference type="SAM" id="MobiDB-lite"/>
    </source>
</evidence>
<accession>A0A0G4EL99</accession>
<evidence type="ECO:0000313" key="2">
    <source>
        <dbReference type="EMBL" id="CEL97312.1"/>
    </source>
</evidence>
<name>A0A0G4EL99_VITBC</name>
<feature type="compositionally biased region" description="Polar residues" evidence="1">
    <location>
        <begin position="58"/>
        <end position="74"/>
    </location>
</feature>
<feature type="compositionally biased region" description="Low complexity" evidence="1">
    <location>
        <begin position="95"/>
        <end position="108"/>
    </location>
</feature>
<sequence length="277" mass="29701">MASTTTMLAKSRSLPNMSFLTNVDAGNMGRNVPAATDQYTQDASDAHQANPEYEQEPHSNQQENTEEVPQTSGSVDVDQATPAAQSTVPNVPEVSVGVSSSASQSQAHGSRRFRFSRINIDAINDNKGKKPPKGAAKPAMRQTLMSRGIDVPDVNADSREAQVLKFLRMSREHPAEYKAFLESVQGMVEGRDMKIMINKYEDDLEKAMAEGAASPPSGQNGRVKESQEGPGKGEPPASAAATQHEKSAPYPQQPRHPSLSPSRPLALSPSLPASPAQ</sequence>
<feature type="compositionally biased region" description="Low complexity" evidence="1">
    <location>
        <begin position="257"/>
        <end position="277"/>
    </location>
</feature>
<feature type="compositionally biased region" description="Polar residues" evidence="1">
    <location>
        <begin position="1"/>
        <end position="21"/>
    </location>
</feature>
<gene>
    <name evidence="2" type="ORF">Vbra_12178</name>
</gene>
<evidence type="ECO:0000313" key="3">
    <source>
        <dbReference type="Proteomes" id="UP000041254"/>
    </source>
</evidence>
<feature type="region of interest" description="Disordered" evidence="1">
    <location>
        <begin position="207"/>
        <end position="277"/>
    </location>
</feature>
<proteinExistence type="predicted"/>
<reference evidence="2 3" key="1">
    <citation type="submission" date="2014-11" db="EMBL/GenBank/DDBJ databases">
        <authorList>
            <person name="Zhu J."/>
            <person name="Qi W."/>
            <person name="Song R."/>
        </authorList>
    </citation>
    <scope>NUCLEOTIDE SEQUENCE [LARGE SCALE GENOMIC DNA]</scope>
</reference>
<keyword evidence="3" id="KW-1185">Reference proteome</keyword>
<organism evidence="2 3">
    <name type="scientific">Vitrella brassicaformis (strain CCMP3155)</name>
    <dbReference type="NCBI Taxonomy" id="1169540"/>
    <lineage>
        <taxon>Eukaryota</taxon>
        <taxon>Sar</taxon>
        <taxon>Alveolata</taxon>
        <taxon>Colpodellida</taxon>
        <taxon>Vitrellaceae</taxon>
        <taxon>Vitrella</taxon>
    </lineage>
</organism>
<dbReference type="AlphaFoldDB" id="A0A0G4EL99"/>
<feature type="region of interest" description="Disordered" evidence="1">
    <location>
        <begin position="1"/>
        <end position="112"/>
    </location>
</feature>
<dbReference type="VEuPathDB" id="CryptoDB:Vbra_12178"/>
<dbReference type="Proteomes" id="UP000041254">
    <property type="component" value="Unassembled WGS sequence"/>
</dbReference>
<dbReference type="EMBL" id="CDMY01000255">
    <property type="protein sequence ID" value="CEL97312.1"/>
    <property type="molecule type" value="Genomic_DNA"/>
</dbReference>